<feature type="domain" description="G" evidence="2">
    <location>
        <begin position="57"/>
        <end position="183"/>
    </location>
</feature>
<dbReference type="Gene3D" id="3.40.50.300">
    <property type="entry name" value="P-loop containing nucleotide triphosphate hydrolases"/>
    <property type="match status" value="1"/>
</dbReference>
<dbReference type="InterPro" id="IPR005662">
    <property type="entry name" value="GTPase_Era-like"/>
</dbReference>
<reference evidence="3 4" key="1">
    <citation type="submission" date="2018-09" db="EMBL/GenBank/DDBJ databases">
        <title>YIM 75507 draft genome.</title>
        <authorList>
            <person name="Tang S."/>
            <person name="Feng Y."/>
        </authorList>
    </citation>
    <scope>NUCLEOTIDE SEQUENCE [LARGE SCALE GENOMIC DNA]</scope>
    <source>
        <strain evidence="3 4">YIM 75507</strain>
    </source>
</reference>
<dbReference type="GO" id="GO:0000028">
    <property type="term" value="P:ribosomal small subunit assembly"/>
    <property type="evidence" value="ECO:0007669"/>
    <property type="project" value="TreeGrafter"/>
</dbReference>
<feature type="transmembrane region" description="Helical" evidence="1">
    <location>
        <begin position="427"/>
        <end position="450"/>
    </location>
</feature>
<dbReference type="SUPFAM" id="SSF52540">
    <property type="entry name" value="P-loop containing nucleoside triphosphate hydrolases"/>
    <property type="match status" value="1"/>
</dbReference>
<name>A0A3A4A936_9ACTN</name>
<dbReference type="GO" id="GO:0005829">
    <property type="term" value="C:cytosol"/>
    <property type="evidence" value="ECO:0007669"/>
    <property type="project" value="TreeGrafter"/>
</dbReference>
<evidence type="ECO:0000259" key="2">
    <source>
        <dbReference type="Pfam" id="PF01926"/>
    </source>
</evidence>
<dbReference type="PANTHER" id="PTHR42698:SF1">
    <property type="entry name" value="GTPASE ERA, MITOCHONDRIAL"/>
    <property type="match status" value="1"/>
</dbReference>
<keyword evidence="4" id="KW-1185">Reference proteome</keyword>
<dbReference type="GO" id="GO:0005525">
    <property type="term" value="F:GTP binding"/>
    <property type="evidence" value="ECO:0007669"/>
    <property type="project" value="InterPro"/>
</dbReference>
<dbReference type="EMBL" id="QZEY01000021">
    <property type="protein sequence ID" value="RJL22784.1"/>
    <property type="molecule type" value="Genomic_DNA"/>
</dbReference>
<dbReference type="AlphaFoldDB" id="A0A3A4A936"/>
<accession>A0A3A4A936</accession>
<gene>
    <name evidence="3" type="ORF">D5H75_34935</name>
</gene>
<dbReference type="GO" id="GO:0019843">
    <property type="term" value="F:rRNA binding"/>
    <property type="evidence" value="ECO:0007669"/>
    <property type="project" value="TreeGrafter"/>
</dbReference>
<evidence type="ECO:0000313" key="4">
    <source>
        <dbReference type="Proteomes" id="UP000265768"/>
    </source>
</evidence>
<dbReference type="Pfam" id="PF01926">
    <property type="entry name" value="MMR_HSR1"/>
    <property type="match status" value="1"/>
</dbReference>
<dbReference type="InterPro" id="IPR027417">
    <property type="entry name" value="P-loop_NTPase"/>
</dbReference>
<proteinExistence type="predicted"/>
<protein>
    <submittedName>
        <fullName evidence="3">ABC transporter</fullName>
    </submittedName>
</protein>
<organism evidence="3 4">
    <name type="scientific">Bailinhaonella thermotolerans</name>
    <dbReference type="NCBI Taxonomy" id="1070861"/>
    <lineage>
        <taxon>Bacteria</taxon>
        <taxon>Bacillati</taxon>
        <taxon>Actinomycetota</taxon>
        <taxon>Actinomycetes</taxon>
        <taxon>Streptosporangiales</taxon>
        <taxon>Streptosporangiaceae</taxon>
        <taxon>Bailinhaonella</taxon>
    </lineage>
</organism>
<comment type="caution">
    <text evidence="3">The sequence shown here is derived from an EMBL/GenBank/DDBJ whole genome shotgun (WGS) entry which is preliminary data.</text>
</comment>
<dbReference type="GO" id="GO:0043024">
    <property type="term" value="F:ribosomal small subunit binding"/>
    <property type="evidence" value="ECO:0007669"/>
    <property type="project" value="TreeGrafter"/>
</dbReference>
<keyword evidence="1" id="KW-0472">Membrane</keyword>
<dbReference type="Proteomes" id="UP000265768">
    <property type="component" value="Unassembled WGS sequence"/>
</dbReference>
<evidence type="ECO:0000313" key="3">
    <source>
        <dbReference type="EMBL" id="RJL22784.1"/>
    </source>
</evidence>
<dbReference type="PANTHER" id="PTHR42698">
    <property type="entry name" value="GTPASE ERA"/>
    <property type="match status" value="1"/>
</dbReference>
<sequence>MTTTTQARAGLAARLGGLQRAVEHGAGQVDPAVLREASALLGRAGERLTRSADHTVVALAGGTGSGKSSLFNALSGLDLSPVGVRRPTTGHTHACVWGADEAAPLLDWLRIPWRYRFSRASALDRHDSGLGGLILLDLPDHDSVRAMADGEADRMIMAADMIVWVLDPQKYADASVHRRYVTELAGRDAITVFVLNQADRLMPEEVAECVEDLTGLLRREGVADPRVLVTSATERAGIDGLRAVLAQAVASRQAANLRIEADLDRLTPRLVPFAPQDEPPPTTVDEGRRAGLMDALTDAVGVPAVGEALENGYSLRAAHWVGWPYSRWAARLRRDPLRRMRLGDVREEIRGMLDEVGAATVQPAEVGNALDALADGVTAGMPGEWRRAVREASRSRAAELPEAISEAVASSPTGLDRVPFWWRLFMVWQYLLVLLVVVGVLWIGSIVVYGVARAGIPPLGPMGAVSLLPWLGLAVVSSLGLGLLSAIACRNLIVLGAGRERERRERDMRSRIEAVAEEYILAPVERELTRYHDFHAALAQARAR</sequence>
<feature type="transmembrane region" description="Helical" evidence="1">
    <location>
        <begin position="470"/>
        <end position="498"/>
    </location>
</feature>
<dbReference type="OrthoDB" id="974105at2"/>
<dbReference type="InterPro" id="IPR006073">
    <property type="entry name" value="GTP-bd"/>
</dbReference>
<dbReference type="RefSeq" id="WP_119930876.1">
    <property type="nucleotide sequence ID" value="NZ_QZEY01000021.1"/>
</dbReference>
<keyword evidence="1" id="KW-1133">Transmembrane helix</keyword>
<evidence type="ECO:0000256" key="1">
    <source>
        <dbReference type="SAM" id="Phobius"/>
    </source>
</evidence>
<keyword evidence="1" id="KW-0812">Transmembrane</keyword>